<dbReference type="GO" id="GO:0019310">
    <property type="term" value="P:inositol catabolic process"/>
    <property type="evidence" value="ECO:0007669"/>
    <property type="project" value="InterPro"/>
</dbReference>
<dbReference type="SUPFAM" id="SSF51182">
    <property type="entry name" value="RmlC-like cupins"/>
    <property type="match status" value="1"/>
</dbReference>
<dbReference type="InterPro" id="IPR021120">
    <property type="entry name" value="KduI/IolB_isomerase"/>
</dbReference>
<dbReference type="InterPro" id="IPR014710">
    <property type="entry name" value="RmlC-like_jellyroll"/>
</dbReference>
<dbReference type="Gene3D" id="2.60.120.10">
    <property type="entry name" value="Jelly Rolls"/>
    <property type="match status" value="2"/>
</dbReference>
<dbReference type="EMBL" id="JACRSU010000004">
    <property type="protein sequence ID" value="MBC8541575.1"/>
    <property type="molecule type" value="Genomic_DNA"/>
</dbReference>
<dbReference type="RefSeq" id="WP_249313592.1">
    <property type="nucleotide sequence ID" value="NZ_JACRSU010000004.1"/>
</dbReference>
<dbReference type="GO" id="GO:0102482">
    <property type="term" value="F:5-deoxy-D-glucuronate isomerase activity"/>
    <property type="evidence" value="ECO:0007669"/>
    <property type="project" value="UniProtKB-EC"/>
</dbReference>
<evidence type="ECO:0000313" key="2">
    <source>
        <dbReference type="EMBL" id="MBC8541575.1"/>
    </source>
</evidence>
<dbReference type="Proteomes" id="UP000611762">
    <property type="component" value="Unassembled WGS sequence"/>
</dbReference>
<protein>
    <submittedName>
        <fullName evidence="2">5-deoxy-glucuronate isomerase</fullName>
        <ecNumber evidence="2">5.3.1.30</ecNumber>
    </submittedName>
</protein>
<dbReference type="CDD" id="cd02208">
    <property type="entry name" value="cupin_RmlC-like"/>
    <property type="match status" value="1"/>
</dbReference>
<evidence type="ECO:0000313" key="3">
    <source>
        <dbReference type="Proteomes" id="UP000611762"/>
    </source>
</evidence>
<dbReference type="Pfam" id="PF04962">
    <property type="entry name" value="KduI"/>
    <property type="match status" value="1"/>
</dbReference>
<keyword evidence="1 2" id="KW-0413">Isomerase</keyword>
<dbReference type="EC" id="5.3.1.30" evidence="2"/>
<keyword evidence="3" id="KW-1185">Reference proteome</keyword>
<sequence>MNLKKTWNKKYGKSEIVTKDNSPCKNIEIDMVKLTKGDKKIYSEADKEYGLLILNGKCTVEGATFKYENVGERETVFEGNATCVYVPRNTDFTITACGEVAIAVCKCPSTNDHKPALIKPTDVTGKKLGKPGWERHAMFILDERVEADQIYIGEAWIDGGQWSSYPPHKHDDMNMPTEANTEEIYYFEFEKPQGFGIQKVYTMEGDIDETYTVKSGDFVEIPRGYHPYHSAPGYKSYMLWIMAGPIRGFYMTTDEEHKWLNN</sequence>
<evidence type="ECO:0000256" key="1">
    <source>
        <dbReference type="ARBA" id="ARBA00023235"/>
    </source>
</evidence>
<proteinExistence type="predicted"/>
<dbReference type="GO" id="GO:0008880">
    <property type="term" value="F:glucuronate isomerase activity"/>
    <property type="evidence" value="ECO:0007669"/>
    <property type="project" value="InterPro"/>
</dbReference>
<dbReference type="AlphaFoldDB" id="A0A926DQR4"/>
<reference evidence="2" key="1">
    <citation type="submission" date="2020-08" db="EMBL/GenBank/DDBJ databases">
        <title>Genome public.</title>
        <authorList>
            <person name="Liu C."/>
            <person name="Sun Q."/>
        </authorList>
    </citation>
    <scope>NUCLEOTIDE SEQUENCE</scope>
    <source>
        <strain evidence="2">H8</strain>
    </source>
</reference>
<gene>
    <name evidence="2" type="primary">iolB</name>
    <name evidence="2" type="ORF">H8698_11360</name>
</gene>
<name>A0A926DQR4_9FIRM</name>
<dbReference type="PANTHER" id="PTHR39193:SF1">
    <property type="entry name" value="5-DEOXY-GLUCURONATE ISOMERASE"/>
    <property type="match status" value="1"/>
</dbReference>
<dbReference type="InterPro" id="IPR024203">
    <property type="entry name" value="Deoxy-glucuronate_isom_IolB"/>
</dbReference>
<accession>A0A926DQR4</accession>
<organism evidence="2 3">
    <name type="scientific">Congzhengia minquanensis</name>
    <dbReference type="NCBI Taxonomy" id="2763657"/>
    <lineage>
        <taxon>Bacteria</taxon>
        <taxon>Bacillati</taxon>
        <taxon>Bacillota</taxon>
        <taxon>Clostridia</taxon>
        <taxon>Eubacteriales</taxon>
        <taxon>Oscillospiraceae</taxon>
        <taxon>Congzhengia</taxon>
    </lineage>
</organism>
<comment type="caution">
    <text evidence="2">The sequence shown here is derived from an EMBL/GenBank/DDBJ whole genome shotgun (WGS) entry which is preliminary data.</text>
</comment>
<dbReference type="InterPro" id="IPR011051">
    <property type="entry name" value="RmlC_Cupin_sf"/>
</dbReference>
<dbReference type="PIRSF" id="PIRSF036628">
    <property type="entry name" value="IolB"/>
    <property type="match status" value="1"/>
</dbReference>
<dbReference type="PANTHER" id="PTHR39193">
    <property type="entry name" value="5-DEOXY-GLUCURONATE ISOMERASE"/>
    <property type="match status" value="1"/>
</dbReference>
<dbReference type="NCBIfam" id="TIGR04378">
    <property type="entry name" value="myo_inos_iolB"/>
    <property type="match status" value="1"/>
</dbReference>